<feature type="signal peptide" evidence="17">
    <location>
        <begin position="1"/>
        <end position="18"/>
    </location>
</feature>
<evidence type="ECO:0000256" key="7">
    <source>
        <dbReference type="ARBA" id="ARBA00022622"/>
    </source>
</evidence>
<evidence type="ECO:0000256" key="10">
    <source>
        <dbReference type="ARBA" id="ARBA00023004"/>
    </source>
</evidence>
<dbReference type="PANTHER" id="PTHR37928:SF2">
    <property type="entry name" value="GPI ANCHORED CFEM DOMAIN PROTEIN (AFU_ORTHOLOGUE AFUA_6G10580)"/>
    <property type="match status" value="1"/>
</dbReference>
<evidence type="ECO:0000256" key="6">
    <source>
        <dbReference type="ARBA" id="ARBA00022617"/>
    </source>
</evidence>
<keyword evidence="8 15" id="KW-0479">Metal-binding</keyword>
<dbReference type="PANTHER" id="PTHR37928">
    <property type="entry name" value="CFEM DOMAIN PROTEIN (AFU_ORTHOLOGUE AFUA_6G14090)"/>
    <property type="match status" value="1"/>
</dbReference>
<dbReference type="EMBL" id="ML987189">
    <property type="protein sequence ID" value="KAF2255987.1"/>
    <property type="molecule type" value="Genomic_DNA"/>
</dbReference>
<keyword evidence="13" id="KW-0325">Glycoprotein</keyword>
<dbReference type="RefSeq" id="XP_033690991.1">
    <property type="nucleotide sequence ID" value="XM_033826357.1"/>
</dbReference>
<comment type="subcellular location">
    <subcellularLocation>
        <location evidence="1">Cell membrane</location>
        <topology evidence="1">Lipid-anchor</topology>
        <topology evidence="1">GPI-anchor</topology>
    </subcellularLocation>
    <subcellularLocation>
        <location evidence="2">Secreted</location>
    </subcellularLocation>
</comment>
<feature type="domain" description="CFEM" evidence="18">
    <location>
        <begin position="1"/>
        <end position="111"/>
    </location>
</feature>
<dbReference type="Pfam" id="PF05730">
    <property type="entry name" value="CFEM"/>
    <property type="match status" value="1"/>
</dbReference>
<organism evidence="19 20">
    <name type="scientific">Trematosphaeria pertusa</name>
    <dbReference type="NCBI Taxonomy" id="390896"/>
    <lineage>
        <taxon>Eukaryota</taxon>
        <taxon>Fungi</taxon>
        <taxon>Dikarya</taxon>
        <taxon>Ascomycota</taxon>
        <taxon>Pezizomycotina</taxon>
        <taxon>Dothideomycetes</taxon>
        <taxon>Pleosporomycetidae</taxon>
        <taxon>Pleosporales</taxon>
        <taxon>Massarineae</taxon>
        <taxon>Trematosphaeriaceae</taxon>
        <taxon>Trematosphaeria</taxon>
    </lineage>
</organism>
<evidence type="ECO:0000256" key="4">
    <source>
        <dbReference type="ARBA" id="ARBA00022475"/>
    </source>
</evidence>
<reference evidence="19" key="1">
    <citation type="journal article" date="2020" name="Stud. Mycol.">
        <title>101 Dothideomycetes genomes: a test case for predicting lifestyles and emergence of pathogens.</title>
        <authorList>
            <person name="Haridas S."/>
            <person name="Albert R."/>
            <person name="Binder M."/>
            <person name="Bloem J."/>
            <person name="Labutti K."/>
            <person name="Salamov A."/>
            <person name="Andreopoulos B."/>
            <person name="Baker S."/>
            <person name="Barry K."/>
            <person name="Bills G."/>
            <person name="Bluhm B."/>
            <person name="Cannon C."/>
            <person name="Castanera R."/>
            <person name="Culley D."/>
            <person name="Daum C."/>
            <person name="Ezra D."/>
            <person name="Gonzalez J."/>
            <person name="Henrissat B."/>
            <person name="Kuo A."/>
            <person name="Liang C."/>
            <person name="Lipzen A."/>
            <person name="Lutzoni F."/>
            <person name="Magnuson J."/>
            <person name="Mondo S."/>
            <person name="Nolan M."/>
            <person name="Ohm R."/>
            <person name="Pangilinan J."/>
            <person name="Park H.-J."/>
            <person name="Ramirez L."/>
            <person name="Alfaro M."/>
            <person name="Sun H."/>
            <person name="Tritt A."/>
            <person name="Yoshinaga Y."/>
            <person name="Zwiers L.-H."/>
            <person name="Turgeon B."/>
            <person name="Goodwin S."/>
            <person name="Spatafora J."/>
            <person name="Crous P."/>
            <person name="Grigoriev I."/>
        </authorList>
    </citation>
    <scope>NUCLEOTIDE SEQUENCE</scope>
    <source>
        <strain evidence="19">CBS 122368</strain>
    </source>
</reference>
<keyword evidence="7" id="KW-0336">GPI-anchor</keyword>
<evidence type="ECO:0000256" key="5">
    <source>
        <dbReference type="ARBA" id="ARBA00022525"/>
    </source>
</evidence>
<proteinExistence type="inferred from homology"/>
<dbReference type="Proteomes" id="UP000800094">
    <property type="component" value="Unassembled WGS sequence"/>
</dbReference>
<dbReference type="GO" id="GO:0046872">
    <property type="term" value="F:metal ion binding"/>
    <property type="evidence" value="ECO:0007669"/>
    <property type="project" value="UniProtKB-UniRule"/>
</dbReference>
<evidence type="ECO:0000256" key="17">
    <source>
        <dbReference type="SAM" id="SignalP"/>
    </source>
</evidence>
<keyword evidence="10 15" id="KW-0408">Iron</keyword>
<dbReference type="GO" id="GO:0098552">
    <property type="term" value="C:side of membrane"/>
    <property type="evidence" value="ECO:0007669"/>
    <property type="project" value="UniProtKB-KW"/>
</dbReference>
<evidence type="ECO:0000256" key="16">
    <source>
        <dbReference type="SAM" id="MobiDB-lite"/>
    </source>
</evidence>
<evidence type="ECO:0000313" key="19">
    <source>
        <dbReference type="EMBL" id="KAF2255987.1"/>
    </source>
</evidence>
<evidence type="ECO:0000256" key="13">
    <source>
        <dbReference type="ARBA" id="ARBA00023180"/>
    </source>
</evidence>
<dbReference type="GeneID" id="54579687"/>
<evidence type="ECO:0000259" key="18">
    <source>
        <dbReference type="PROSITE" id="PS52012"/>
    </source>
</evidence>
<keyword evidence="14" id="KW-0449">Lipoprotein</keyword>
<feature type="compositionally biased region" description="Low complexity" evidence="16">
    <location>
        <begin position="94"/>
        <end position="154"/>
    </location>
</feature>
<comment type="similarity">
    <text evidence="3">Belongs to the RBT5 family.</text>
</comment>
<evidence type="ECO:0000256" key="2">
    <source>
        <dbReference type="ARBA" id="ARBA00004613"/>
    </source>
</evidence>
<keyword evidence="12" id="KW-1015">Disulfide bond</keyword>
<dbReference type="OrthoDB" id="3767534at2759"/>
<gene>
    <name evidence="19" type="ORF">BU26DRAFT_498727</name>
</gene>
<keyword evidence="9 17" id="KW-0732">Signal</keyword>
<evidence type="ECO:0000256" key="1">
    <source>
        <dbReference type="ARBA" id="ARBA00004609"/>
    </source>
</evidence>
<name>A0A6A6J0Y9_9PLEO</name>
<keyword evidence="5" id="KW-0964">Secreted</keyword>
<comment type="caution">
    <text evidence="15">Lacks conserved residue(s) required for the propagation of feature annotation.</text>
</comment>
<feature type="region of interest" description="Disordered" evidence="16">
    <location>
        <begin position="90"/>
        <end position="162"/>
    </location>
</feature>
<protein>
    <submittedName>
        <fullName evidence="19">CFEM-domain-containing protein</fullName>
    </submittedName>
</protein>
<evidence type="ECO:0000256" key="15">
    <source>
        <dbReference type="PROSITE-ProRule" id="PRU01356"/>
    </source>
</evidence>
<keyword evidence="11" id="KW-0472">Membrane</keyword>
<feature type="chain" id="PRO_5025422363" evidence="17">
    <location>
        <begin position="19"/>
        <end position="186"/>
    </location>
</feature>
<evidence type="ECO:0000256" key="11">
    <source>
        <dbReference type="ARBA" id="ARBA00023136"/>
    </source>
</evidence>
<evidence type="ECO:0000256" key="3">
    <source>
        <dbReference type="ARBA" id="ARBA00010031"/>
    </source>
</evidence>
<dbReference type="GO" id="GO:0005576">
    <property type="term" value="C:extracellular region"/>
    <property type="evidence" value="ECO:0007669"/>
    <property type="project" value="UniProtKB-SubCell"/>
</dbReference>
<dbReference type="InterPro" id="IPR008427">
    <property type="entry name" value="Extracellular_membr_CFEM_dom"/>
</dbReference>
<dbReference type="InterPro" id="IPR051735">
    <property type="entry name" value="CFEM_domain"/>
</dbReference>
<dbReference type="SMART" id="SM00747">
    <property type="entry name" value="CFEM"/>
    <property type="match status" value="1"/>
</dbReference>
<keyword evidence="6 15" id="KW-0349">Heme</keyword>
<evidence type="ECO:0000313" key="20">
    <source>
        <dbReference type="Proteomes" id="UP000800094"/>
    </source>
</evidence>
<evidence type="ECO:0000256" key="9">
    <source>
        <dbReference type="ARBA" id="ARBA00022729"/>
    </source>
</evidence>
<dbReference type="AlphaFoldDB" id="A0A6A6J0Y9"/>
<evidence type="ECO:0000256" key="8">
    <source>
        <dbReference type="ARBA" id="ARBA00022723"/>
    </source>
</evidence>
<accession>A0A6A6J0Y9</accession>
<feature type="binding site" description="axial binding residue" evidence="15">
    <location>
        <position position="45"/>
    </location>
    <ligand>
        <name>heme</name>
        <dbReference type="ChEBI" id="CHEBI:30413"/>
    </ligand>
    <ligandPart>
        <name>Fe</name>
        <dbReference type="ChEBI" id="CHEBI:18248"/>
    </ligandPart>
</feature>
<evidence type="ECO:0000256" key="14">
    <source>
        <dbReference type="ARBA" id="ARBA00023288"/>
    </source>
</evidence>
<dbReference type="GO" id="GO:0005886">
    <property type="term" value="C:plasma membrane"/>
    <property type="evidence" value="ECO:0007669"/>
    <property type="project" value="UniProtKB-SubCell"/>
</dbReference>
<dbReference type="PROSITE" id="PS52012">
    <property type="entry name" value="CFEM"/>
    <property type="match status" value="1"/>
</dbReference>
<sequence>MKTFAAATIIALASVATAQLSNIPSCALNCFLEPLSSDGCSDLQDFACHCQKADTLFAAVTPCVQGACSAEDQATVISAVEETCAQAGVTIDVPTPGGSSTPAPSSTEAASSAPASETPAPTSEATPETSAEASSAGSSVIPTPTGNVTTPTGTASPTVSEFPGVAPRMTQAAGLLGAAAIALFAL</sequence>
<keyword evidence="20" id="KW-1185">Reference proteome</keyword>
<evidence type="ECO:0000256" key="12">
    <source>
        <dbReference type="ARBA" id="ARBA00023157"/>
    </source>
</evidence>
<keyword evidence="4" id="KW-1003">Cell membrane</keyword>